<sequence length="314" mass="35564">MSSIKNCRNSRGVVLIIVLVLFMALSGLTLMTIEVSTRGAVESSRVRSEYEAHFMAEEALYLVYDHLKDDRTPFSDTAEDKWADELRTDGLLIKIRPCNAKINLNELLKIQDVKKILAIMQQILPDGVDVKRLVGSLGIWSGKKVNPALAKFDNFFYASQYPSYSPAGKELKTPEEVLLVNGWNDFDRTWLNSRFTVWGSEKLNINFISRETLLAYFPKLGRNVDSIIHWRDTRGFTDLSQVLSVAGIKADSDLYQNMMKFLSVKSNSFEATVVAEVGGCRVVKRYIISRPSTFETHQPTLIFQSDVSVTFPED</sequence>
<protein>
    <recommendedName>
        <fullName evidence="4">Type II secretion system protein K</fullName>
    </recommendedName>
</protein>
<evidence type="ECO:0000313" key="2">
    <source>
        <dbReference type="EMBL" id="CCO23260.1"/>
    </source>
</evidence>
<dbReference type="SUPFAM" id="SSF158544">
    <property type="entry name" value="GspK insert domain-like"/>
    <property type="match status" value="1"/>
</dbReference>
<reference evidence="2 3" key="1">
    <citation type="submission" date="2012-10" db="EMBL/GenBank/DDBJ databases">
        <authorList>
            <person name="Genoscope - CEA"/>
        </authorList>
    </citation>
    <scope>NUCLEOTIDE SEQUENCE [LARGE SCALE GENOMIC DNA]</scope>
    <source>
        <strain evidence="3">AM13 / DSM 14728</strain>
    </source>
</reference>
<keyword evidence="1" id="KW-1133">Transmembrane helix</keyword>
<gene>
    <name evidence="2" type="ORF">DESAM_20973</name>
</gene>
<dbReference type="HOGENOM" id="CLU_882019_0_0_7"/>
<dbReference type="RefSeq" id="WP_015335865.1">
    <property type="nucleotide sequence ID" value="NC_020055.1"/>
</dbReference>
<dbReference type="AlphaFoldDB" id="L0RAP4"/>
<keyword evidence="1" id="KW-0472">Membrane</keyword>
<dbReference type="eggNOG" id="COG3156">
    <property type="taxonomic scope" value="Bacteria"/>
</dbReference>
<dbReference type="Gene3D" id="3.30.1300.30">
    <property type="entry name" value="GSPII I/J protein-like"/>
    <property type="match status" value="1"/>
</dbReference>
<dbReference type="InterPro" id="IPR038072">
    <property type="entry name" value="GspK_central_sf"/>
</dbReference>
<dbReference type="EMBL" id="FO203522">
    <property type="protein sequence ID" value="CCO23260.1"/>
    <property type="molecule type" value="Genomic_DNA"/>
</dbReference>
<dbReference type="PATRIC" id="fig|1121451.3.peg.1243"/>
<dbReference type="PANTHER" id="PTHR38831:SF1">
    <property type="entry name" value="TYPE II SECRETION SYSTEM PROTEIN K-RELATED"/>
    <property type="match status" value="1"/>
</dbReference>
<evidence type="ECO:0000256" key="1">
    <source>
        <dbReference type="SAM" id="Phobius"/>
    </source>
</evidence>
<accession>L0RAP4</accession>
<dbReference type="OrthoDB" id="5448986at2"/>
<dbReference type="Proteomes" id="UP000010808">
    <property type="component" value="Chromosome"/>
</dbReference>
<dbReference type="KEGG" id="dhy:DESAM_20973"/>
<dbReference type="Gene3D" id="1.10.40.60">
    <property type="entry name" value="EpsJ-like"/>
    <property type="match status" value="2"/>
</dbReference>
<feature type="transmembrane region" description="Helical" evidence="1">
    <location>
        <begin position="12"/>
        <end position="33"/>
    </location>
</feature>
<evidence type="ECO:0000313" key="3">
    <source>
        <dbReference type="Proteomes" id="UP000010808"/>
    </source>
</evidence>
<dbReference type="STRING" id="1121451.DESAM_20973"/>
<dbReference type="InterPro" id="IPR005628">
    <property type="entry name" value="GspK"/>
</dbReference>
<evidence type="ECO:0008006" key="4">
    <source>
        <dbReference type="Google" id="ProtNLM"/>
    </source>
</evidence>
<dbReference type="PANTHER" id="PTHR38831">
    <property type="entry name" value="TYPE II SECRETION SYSTEM PROTEIN K"/>
    <property type="match status" value="1"/>
</dbReference>
<organism evidence="2 3">
    <name type="scientific">Maridesulfovibrio hydrothermalis AM13 = DSM 14728</name>
    <dbReference type="NCBI Taxonomy" id="1121451"/>
    <lineage>
        <taxon>Bacteria</taxon>
        <taxon>Pseudomonadati</taxon>
        <taxon>Thermodesulfobacteriota</taxon>
        <taxon>Desulfovibrionia</taxon>
        <taxon>Desulfovibrionales</taxon>
        <taxon>Desulfovibrionaceae</taxon>
        <taxon>Maridesulfovibrio</taxon>
    </lineage>
</organism>
<keyword evidence="1" id="KW-0812">Transmembrane</keyword>
<dbReference type="GO" id="GO:0016020">
    <property type="term" value="C:membrane"/>
    <property type="evidence" value="ECO:0007669"/>
    <property type="project" value="InterPro"/>
</dbReference>
<proteinExistence type="predicted"/>
<keyword evidence="3" id="KW-1185">Reference proteome</keyword>
<dbReference type="GO" id="GO:0009306">
    <property type="term" value="P:protein secretion"/>
    <property type="evidence" value="ECO:0007669"/>
    <property type="project" value="InterPro"/>
</dbReference>
<name>L0RAP4_9BACT</name>